<sequence>MSRRTDNRHRVATICREATGVSHGTCLTWAAEGLITRHQPVPDAEGEDQRTVESLVVAELADGIRAHEHRDGALFGFTSARPARTALTLGLHPAMADKVLATVLPRIDEHYGGLRGVPGLRIAPMGDSWVLTLVQGRAAIRLVHPDAAWRPALPEHGDGVTQLWRRNRHRLHPAEVAESRARAGAGGDPATVLAQDLLNSRMLRRPRLLSAAGAAHGSANVYTHGGGDVVVEWCCAVERPELERRLRRSGLAQRPDRTDGRERDRPRFPGEIAMGGAFVTLRRGPCYAAAAAERKAHSC</sequence>
<evidence type="ECO:0000313" key="2">
    <source>
        <dbReference type="EMBL" id="WTU76235.1"/>
    </source>
</evidence>
<feature type="region of interest" description="Disordered" evidence="1">
    <location>
        <begin position="247"/>
        <end position="269"/>
    </location>
</feature>
<evidence type="ECO:0000256" key="1">
    <source>
        <dbReference type="SAM" id="MobiDB-lite"/>
    </source>
</evidence>
<proteinExistence type="predicted"/>
<dbReference type="EMBL" id="CP108264">
    <property type="protein sequence ID" value="WTU76235.1"/>
    <property type="molecule type" value="Genomic_DNA"/>
</dbReference>
<protein>
    <submittedName>
        <fullName evidence="2">Uncharacterized protein</fullName>
    </submittedName>
</protein>
<gene>
    <name evidence="2" type="ORF">OG327_24540</name>
</gene>
<accession>A0AAU2JWC5</accession>
<name>A0AAU2JWC5_9ACTN</name>
<reference evidence="2" key="1">
    <citation type="submission" date="2022-10" db="EMBL/GenBank/DDBJ databases">
        <title>The complete genomes of actinobacterial strains from the NBC collection.</title>
        <authorList>
            <person name="Joergensen T.S."/>
            <person name="Alvarez Arevalo M."/>
            <person name="Sterndorff E.B."/>
            <person name="Faurdal D."/>
            <person name="Vuksanovic O."/>
            <person name="Mourched A.-S."/>
            <person name="Charusanti P."/>
            <person name="Shaw S."/>
            <person name="Blin K."/>
            <person name="Weber T."/>
        </authorList>
    </citation>
    <scope>NUCLEOTIDE SEQUENCE</scope>
    <source>
        <strain evidence="2">NBC_00049</strain>
    </source>
</reference>
<organism evidence="2">
    <name type="scientific">Streptomyces sp. NBC_00049</name>
    <dbReference type="NCBI Taxonomy" id="2903617"/>
    <lineage>
        <taxon>Bacteria</taxon>
        <taxon>Bacillati</taxon>
        <taxon>Actinomycetota</taxon>
        <taxon>Actinomycetes</taxon>
        <taxon>Kitasatosporales</taxon>
        <taxon>Streptomycetaceae</taxon>
        <taxon>Streptomyces</taxon>
    </lineage>
</organism>
<dbReference type="AlphaFoldDB" id="A0AAU2JWC5"/>
<feature type="compositionally biased region" description="Basic and acidic residues" evidence="1">
    <location>
        <begin position="254"/>
        <end position="268"/>
    </location>
</feature>